<dbReference type="GO" id="GO:0016020">
    <property type="term" value="C:membrane"/>
    <property type="evidence" value="ECO:0007669"/>
    <property type="project" value="UniProtKB-SubCell"/>
</dbReference>
<dbReference type="PANTHER" id="PTHR31462:SF5">
    <property type="entry name" value="ENDOSOMAL_LYSOSOMAL PROTON CHANNEL TMEM175"/>
    <property type="match status" value="1"/>
</dbReference>
<dbReference type="RefSeq" id="WP_131939314.1">
    <property type="nucleotide sequence ID" value="NZ_BAAAMX010000016.1"/>
</dbReference>
<evidence type="ECO:0000256" key="8">
    <source>
        <dbReference type="ARBA" id="ARBA00022989"/>
    </source>
</evidence>
<dbReference type="EMBL" id="SMJW01000053">
    <property type="protein sequence ID" value="TDC16268.1"/>
    <property type="molecule type" value="Genomic_DNA"/>
</dbReference>
<accession>A0A4R4P1W8</accession>
<keyword evidence="5 13" id="KW-0812">Transmembrane</keyword>
<evidence type="ECO:0000256" key="13">
    <source>
        <dbReference type="SAM" id="Phobius"/>
    </source>
</evidence>
<dbReference type="GO" id="GO:0015252">
    <property type="term" value="F:proton channel activity"/>
    <property type="evidence" value="ECO:0007669"/>
    <property type="project" value="InterPro"/>
</dbReference>
<evidence type="ECO:0000256" key="2">
    <source>
        <dbReference type="ARBA" id="ARBA00006920"/>
    </source>
</evidence>
<dbReference type="OrthoDB" id="7626281at2"/>
<dbReference type="GO" id="GO:0005267">
    <property type="term" value="F:potassium channel activity"/>
    <property type="evidence" value="ECO:0007669"/>
    <property type="project" value="UniProtKB-KW"/>
</dbReference>
<evidence type="ECO:0000256" key="5">
    <source>
        <dbReference type="ARBA" id="ARBA00022692"/>
    </source>
</evidence>
<dbReference type="PANTHER" id="PTHR31462">
    <property type="entry name" value="ENDOSOMAL/LYSOSOMAL POTASSIUM CHANNEL TMEM175"/>
    <property type="match status" value="1"/>
</dbReference>
<evidence type="ECO:0000256" key="9">
    <source>
        <dbReference type="ARBA" id="ARBA00023065"/>
    </source>
</evidence>
<evidence type="ECO:0000256" key="3">
    <source>
        <dbReference type="ARBA" id="ARBA00022448"/>
    </source>
</evidence>
<keyword evidence="10 13" id="KW-0472">Membrane</keyword>
<reference evidence="14 15" key="1">
    <citation type="submission" date="2019-03" db="EMBL/GenBank/DDBJ databases">
        <title>Draft genome sequences of novel Actinobacteria.</title>
        <authorList>
            <person name="Sahin N."/>
            <person name="Ay H."/>
            <person name="Saygin H."/>
        </authorList>
    </citation>
    <scope>NUCLEOTIDE SEQUENCE [LARGE SCALE GENOMIC DNA]</scope>
    <source>
        <strain evidence="14 15">DSM 45347</strain>
    </source>
</reference>
<keyword evidence="6" id="KW-0631">Potassium channel</keyword>
<keyword evidence="7" id="KW-0630">Potassium</keyword>
<keyword evidence="4" id="KW-0633">Potassium transport</keyword>
<evidence type="ECO:0000256" key="11">
    <source>
        <dbReference type="ARBA" id="ARBA00023303"/>
    </source>
</evidence>
<feature type="transmembrane region" description="Helical" evidence="13">
    <location>
        <begin position="119"/>
        <end position="141"/>
    </location>
</feature>
<dbReference type="InterPro" id="IPR010617">
    <property type="entry name" value="TMEM175-like"/>
</dbReference>
<dbReference type="AlphaFoldDB" id="A0A4R4P1W8"/>
<comment type="similarity">
    <text evidence="2">Belongs to the TMEM175 family.</text>
</comment>
<feature type="transmembrane region" description="Helical" evidence="13">
    <location>
        <begin position="52"/>
        <end position="71"/>
    </location>
</feature>
<keyword evidence="9" id="KW-0406">Ion transport</keyword>
<evidence type="ECO:0000313" key="14">
    <source>
        <dbReference type="EMBL" id="TDC16268.1"/>
    </source>
</evidence>
<feature type="transmembrane region" description="Helical" evidence="13">
    <location>
        <begin position="162"/>
        <end position="191"/>
    </location>
</feature>
<organism evidence="14 15">
    <name type="scientific">Actinomadura bangladeshensis</name>
    <dbReference type="NCBI Taxonomy" id="453573"/>
    <lineage>
        <taxon>Bacteria</taxon>
        <taxon>Bacillati</taxon>
        <taxon>Actinomycetota</taxon>
        <taxon>Actinomycetes</taxon>
        <taxon>Streptosporangiales</taxon>
        <taxon>Thermomonosporaceae</taxon>
        <taxon>Actinomadura</taxon>
    </lineage>
</organism>
<evidence type="ECO:0000313" key="15">
    <source>
        <dbReference type="Proteomes" id="UP000295431"/>
    </source>
</evidence>
<comment type="subcellular location">
    <subcellularLocation>
        <location evidence="1">Membrane</location>
        <topology evidence="1">Multi-pass membrane protein</topology>
    </subcellularLocation>
</comment>
<gene>
    <name evidence="14" type="ORF">E1284_13045</name>
</gene>
<proteinExistence type="inferred from homology"/>
<protein>
    <submittedName>
        <fullName evidence="14">DUF1211 domain-containing protein</fullName>
    </submittedName>
</protein>
<evidence type="ECO:0000256" key="1">
    <source>
        <dbReference type="ARBA" id="ARBA00004141"/>
    </source>
</evidence>
<keyword evidence="11" id="KW-0407">Ion channel</keyword>
<keyword evidence="3" id="KW-0813">Transport</keyword>
<sequence length="204" mass="22125">MSRVISREPDRLVLFTDAVVAIAVTLLVLPLVDVVPEVVGEHGPSSEVFTGHQAQIWSFLLSFAVILRLWFAHHQLFEHIRGYTRALMAWNAGWLLAIVVLPFSTELVGAYPSDDRFTLLFYIGNVLAATACQAVVALIAYRDAEVASESNPPPIKSVRGSLSTVLLLAVGLAVVAAAPGASYFVLLLLFLEPLVSRFWAAVGI</sequence>
<feature type="transmembrane region" description="Helical" evidence="13">
    <location>
        <begin position="92"/>
        <end position="113"/>
    </location>
</feature>
<keyword evidence="8 13" id="KW-1133">Transmembrane helix</keyword>
<evidence type="ECO:0000256" key="6">
    <source>
        <dbReference type="ARBA" id="ARBA00022826"/>
    </source>
</evidence>
<comment type="catalytic activity">
    <reaction evidence="12">
        <text>K(+)(in) = K(+)(out)</text>
        <dbReference type="Rhea" id="RHEA:29463"/>
        <dbReference type="ChEBI" id="CHEBI:29103"/>
    </reaction>
</comment>
<comment type="caution">
    <text evidence="14">The sequence shown here is derived from an EMBL/GenBank/DDBJ whole genome shotgun (WGS) entry which is preliminary data.</text>
</comment>
<dbReference type="Pfam" id="PF06736">
    <property type="entry name" value="TMEM175"/>
    <property type="match status" value="1"/>
</dbReference>
<dbReference type="Proteomes" id="UP000295431">
    <property type="component" value="Unassembled WGS sequence"/>
</dbReference>
<keyword evidence="15" id="KW-1185">Reference proteome</keyword>
<evidence type="ECO:0000256" key="12">
    <source>
        <dbReference type="ARBA" id="ARBA00034430"/>
    </source>
</evidence>
<evidence type="ECO:0000256" key="10">
    <source>
        <dbReference type="ARBA" id="ARBA00023136"/>
    </source>
</evidence>
<evidence type="ECO:0000256" key="7">
    <source>
        <dbReference type="ARBA" id="ARBA00022958"/>
    </source>
</evidence>
<name>A0A4R4P1W8_9ACTN</name>
<evidence type="ECO:0000256" key="4">
    <source>
        <dbReference type="ARBA" id="ARBA00022538"/>
    </source>
</evidence>
<feature type="transmembrane region" description="Helical" evidence="13">
    <location>
        <begin position="12"/>
        <end position="32"/>
    </location>
</feature>